<organism evidence="2 3">
    <name type="scientific">Rozella allomycis (strain CSF55)</name>
    <dbReference type="NCBI Taxonomy" id="988480"/>
    <lineage>
        <taxon>Eukaryota</taxon>
        <taxon>Fungi</taxon>
        <taxon>Fungi incertae sedis</taxon>
        <taxon>Cryptomycota</taxon>
        <taxon>Cryptomycota incertae sedis</taxon>
        <taxon>Rozella</taxon>
    </lineage>
</organism>
<feature type="signal peptide" evidence="1">
    <location>
        <begin position="1"/>
        <end position="22"/>
    </location>
</feature>
<name>A0A4P9YAK5_ROZAC</name>
<dbReference type="AlphaFoldDB" id="A0A4P9YAK5"/>
<evidence type="ECO:0000313" key="3">
    <source>
        <dbReference type="Proteomes" id="UP000281549"/>
    </source>
</evidence>
<evidence type="ECO:0000313" key="2">
    <source>
        <dbReference type="EMBL" id="RKP16148.1"/>
    </source>
</evidence>
<feature type="chain" id="PRO_5020523406" evidence="1">
    <location>
        <begin position="23"/>
        <end position="88"/>
    </location>
</feature>
<proteinExistence type="predicted"/>
<gene>
    <name evidence="2" type="ORF">ROZALSC1DRAFT_17953</name>
</gene>
<evidence type="ECO:0000256" key="1">
    <source>
        <dbReference type="SAM" id="SignalP"/>
    </source>
</evidence>
<dbReference type="Proteomes" id="UP000281549">
    <property type="component" value="Unassembled WGS sequence"/>
</dbReference>
<reference evidence="3" key="1">
    <citation type="journal article" date="2018" name="Nat. Microbiol.">
        <title>Leveraging single-cell genomics to expand the fungal tree of life.</title>
        <authorList>
            <person name="Ahrendt S.R."/>
            <person name="Quandt C.A."/>
            <person name="Ciobanu D."/>
            <person name="Clum A."/>
            <person name="Salamov A."/>
            <person name="Andreopoulos B."/>
            <person name="Cheng J.F."/>
            <person name="Woyke T."/>
            <person name="Pelin A."/>
            <person name="Henrissat B."/>
            <person name="Reynolds N.K."/>
            <person name="Benny G.L."/>
            <person name="Smith M.E."/>
            <person name="James T.Y."/>
            <person name="Grigoriev I.V."/>
        </authorList>
    </citation>
    <scope>NUCLEOTIDE SEQUENCE [LARGE SCALE GENOMIC DNA]</scope>
    <source>
        <strain evidence="3">CSF55</strain>
    </source>
</reference>
<sequence length="88" mass="10263">MNFQQLIIYLCALFTLWSEALANQVYVHNISPLSFNNYSNIASELWTRKTPDVSHLRIFGEPTFAVNKKPTRKKLDSRCEEYIFVGYA</sequence>
<dbReference type="EMBL" id="ML006917">
    <property type="protein sequence ID" value="RKP16148.1"/>
    <property type="molecule type" value="Genomic_DNA"/>
</dbReference>
<protein>
    <submittedName>
        <fullName evidence="2">Uncharacterized protein</fullName>
    </submittedName>
</protein>
<keyword evidence="1" id="KW-0732">Signal</keyword>
<accession>A0A4P9YAK5</accession>
<feature type="non-terminal residue" evidence="2">
    <location>
        <position position="88"/>
    </location>
</feature>